<dbReference type="InterPro" id="IPR013783">
    <property type="entry name" value="Ig-like_fold"/>
</dbReference>
<evidence type="ECO:0000256" key="3">
    <source>
        <dbReference type="ARBA" id="ARBA00022729"/>
    </source>
</evidence>
<keyword evidence="2" id="KW-0479">Metal-binding</keyword>
<dbReference type="Pfam" id="PF16561">
    <property type="entry name" value="AMPK1_CBM"/>
    <property type="match status" value="1"/>
</dbReference>
<dbReference type="Proteomes" id="UP000309215">
    <property type="component" value="Unassembled WGS sequence"/>
</dbReference>
<dbReference type="EMBL" id="SSMQ01000001">
    <property type="protein sequence ID" value="TKD13266.1"/>
    <property type="molecule type" value="Genomic_DNA"/>
</dbReference>
<dbReference type="Gene3D" id="2.60.40.10">
    <property type="entry name" value="Immunoglobulins"/>
    <property type="match status" value="1"/>
</dbReference>
<name>A0A4U1JKH3_9BACT</name>
<feature type="signal peptide" evidence="4">
    <location>
        <begin position="1"/>
        <end position="19"/>
    </location>
</feature>
<reference evidence="6 7" key="1">
    <citation type="submission" date="2019-04" db="EMBL/GenBank/DDBJ databases">
        <authorList>
            <person name="Li Y."/>
            <person name="Wang J."/>
        </authorList>
    </citation>
    <scope>NUCLEOTIDE SEQUENCE [LARGE SCALE GENOMIC DNA]</scope>
    <source>
        <strain evidence="6 7">DSM 14668</strain>
    </source>
</reference>
<evidence type="ECO:0000259" key="5">
    <source>
        <dbReference type="SMART" id="SM00642"/>
    </source>
</evidence>
<keyword evidence="3 4" id="KW-0732">Signal</keyword>
<evidence type="ECO:0000256" key="1">
    <source>
        <dbReference type="ARBA" id="ARBA00001913"/>
    </source>
</evidence>
<evidence type="ECO:0000256" key="4">
    <source>
        <dbReference type="SAM" id="SignalP"/>
    </source>
</evidence>
<accession>A0A4U1JKH3</accession>
<proteinExistence type="predicted"/>
<comment type="caution">
    <text evidence="6">The sequence shown here is derived from an EMBL/GenBank/DDBJ whole genome shotgun (WGS) entry which is preliminary data.</text>
</comment>
<organism evidence="6 7">
    <name type="scientific">Polyangium fumosum</name>
    <dbReference type="NCBI Taxonomy" id="889272"/>
    <lineage>
        <taxon>Bacteria</taxon>
        <taxon>Pseudomonadati</taxon>
        <taxon>Myxococcota</taxon>
        <taxon>Polyangia</taxon>
        <taxon>Polyangiales</taxon>
        <taxon>Polyangiaceae</taxon>
        <taxon>Polyangium</taxon>
    </lineage>
</organism>
<dbReference type="RefSeq" id="WP_136927082.1">
    <property type="nucleotide sequence ID" value="NZ_SSMQ01000001.1"/>
</dbReference>
<dbReference type="OrthoDB" id="9760647at2"/>
<dbReference type="Pfam" id="PF00128">
    <property type="entry name" value="Alpha-amylase"/>
    <property type="match status" value="1"/>
</dbReference>
<evidence type="ECO:0000313" key="7">
    <source>
        <dbReference type="Proteomes" id="UP000309215"/>
    </source>
</evidence>
<feature type="domain" description="Glycosyl hydrolase family 13 catalytic" evidence="5">
    <location>
        <begin position="222"/>
        <end position="618"/>
    </location>
</feature>
<protein>
    <recommendedName>
        <fullName evidence="5">Glycosyl hydrolase family 13 catalytic domain-containing protein</fullName>
    </recommendedName>
</protein>
<dbReference type="PANTHER" id="PTHR10357">
    <property type="entry name" value="ALPHA-AMYLASE FAMILY MEMBER"/>
    <property type="match status" value="1"/>
</dbReference>
<dbReference type="PANTHER" id="PTHR10357:SF215">
    <property type="entry name" value="ALPHA-AMYLASE 1"/>
    <property type="match status" value="1"/>
</dbReference>
<dbReference type="PROSITE" id="PS51257">
    <property type="entry name" value="PROKAR_LIPOPROTEIN"/>
    <property type="match status" value="1"/>
</dbReference>
<sequence length="713" mass="77316">MRTTSFLHAWGLVLGLASAGCGGPEFPRRDCATVIWAEPGSGDDIRVEGSWDGWAEAKPLEQRDDGWFLLPLNLSPGEYGYRMVQGGKRSIDRLNPLTTWKGEEEVSLAIAESCGAPEIRVDAVDVSGDEVTVSGVFLASPEGSALDPASLRAEHRGGGEILPWNAQAADGRFTFVARGLGRGKHTFTLRGADESGAEASPKIAVAWVDPAQNAWHEGLLYHLMIDRFRGDGGAPLAPLPPDKSGSRAGGTLDGVRTEIERGTFDELGVTALWISPVYTNPIEIREGRGDGRPYEGYHGYWPLESRGVEPRIGGEDALHAMVDEAHRHGIRVIFDLVPNHVYEHNERYLANRNKGWFNDGLDKCVCGSPGCGWGEKLSTCWFTSYMPDVRFEHPDSMRAQVDDAVFWMKEFDADGVRIDAVPMMPRAATRRITHAFGRLAAGKDALFSIGEVFTGPGAVGIESIRYFLGPHSLSGAFDFPLMWKLREVFGLDRGSLSELEDILVSTDAAIVGSGAVLGRMIDNHDTSRFVSEVTGDGANDPWYDKPAQPTDPIVYARAKMALAFILTLHGLPVLYYGDELALAGAGDPDARRVMPDLAAIGSLQSEVRDLVRRLGHLRRCSPALRTGTRRPIVATKDEYAYLRDTGDGDPVLVFFARKTALVSVPTGAVPLGSYIDVLSGETIEITAGGAVPLEAHSFRVLVRAGSPCRNPSP</sequence>
<evidence type="ECO:0000256" key="2">
    <source>
        <dbReference type="ARBA" id="ARBA00022723"/>
    </source>
</evidence>
<dbReference type="SMART" id="SM00642">
    <property type="entry name" value="Aamy"/>
    <property type="match status" value="1"/>
</dbReference>
<dbReference type="InterPro" id="IPR014756">
    <property type="entry name" value="Ig_E-set"/>
</dbReference>
<dbReference type="SUPFAM" id="SSF51445">
    <property type="entry name" value="(Trans)glycosidases"/>
    <property type="match status" value="1"/>
</dbReference>
<dbReference type="InterPro" id="IPR032640">
    <property type="entry name" value="AMPK1_CBM"/>
</dbReference>
<dbReference type="AlphaFoldDB" id="A0A4U1JKH3"/>
<dbReference type="SUPFAM" id="SSF81296">
    <property type="entry name" value="E set domains"/>
    <property type="match status" value="1"/>
</dbReference>
<evidence type="ECO:0000313" key="6">
    <source>
        <dbReference type="EMBL" id="TKD13266.1"/>
    </source>
</evidence>
<gene>
    <name evidence="6" type="ORF">E8A74_01575</name>
</gene>
<dbReference type="GO" id="GO:0005975">
    <property type="term" value="P:carbohydrate metabolic process"/>
    <property type="evidence" value="ECO:0007669"/>
    <property type="project" value="InterPro"/>
</dbReference>
<keyword evidence="7" id="KW-1185">Reference proteome</keyword>
<dbReference type="InterPro" id="IPR017853">
    <property type="entry name" value="GH"/>
</dbReference>
<dbReference type="CDD" id="cd02859">
    <property type="entry name" value="E_set_AMPKbeta_like_N"/>
    <property type="match status" value="1"/>
</dbReference>
<dbReference type="Gene3D" id="3.20.20.80">
    <property type="entry name" value="Glycosidases"/>
    <property type="match status" value="1"/>
</dbReference>
<comment type="cofactor">
    <cofactor evidence="1">
        <name>Ca(2+)</name>
        <dbReference type="ChEBI" id="CHEBI:29108"/>
    </cofactor>
</comment>
<dbReference type="InterPro" id="IPR006047">
    <property type="entry name" value="GH13_cat_dom"/>
</dbReference>
<dbReference type="GO" id="GO:0046872">
    <property type="term" value="F:metal ion binding"/>
    <property type="evidence" value="ECO:0007669"/>
    <property type="project" value="UniProtKB-KW"/>
</dbReference>
<feature type="chain" id="PRO_5020600839" description="Glycosyl hydrolase family 13 catalytic domain-containing protein" evidence="4">
    <location>
        <begin position="20"/>
        <end position="713"/>
    </location>
</feature>